<sequence length="378" mass="42175">MSKGTVVLAYSGGLDTSCILVWLKEQGYDVITFLANVGQDEDFKAAKDKAETLGAKKVFIEDVRAEFVEDFIWPALQANAIYEDRYLLGTAIARPCIARKLVEIARREGAQFISHGATGKGNDQIRFELSCYALYPEVKVPPWSMDANLMHISYESGILENPKQHAPADLYMMTKNPEDSPNSADVLEIEFKNGVPIKVVDVKQGTSKSSPLDIFSYLNLIGGNHGVGRIDIVENRFIGMKSRGIYETPGGTILLKAHLDIETFTMDKEVRRIKQGLGIKFSELVYNGFWYSPECEFVRHCINKSQENVEGKVQLSIFKGQVYILGRESPKSLYNEELVSMDVQGDYDPCDASGFIRINAVRLASPQPAQSSLSMELF</sequence>
<evidence type="ECO:0000259" key="16">
    <source>
        <dbReference type="Pfam" id="PF00764"/>
    </source>
</evidence>
<dbReference type="Ensembl" id="ENSTRUT00000058702.1">
    <property type="protein sequence ID" value="ENSTRUP00000081022.1"/>
    <property type="gene ID" value="ENSTRUG00000018657.3"/>
</dbReference>
<dbReference type="GO" id="GO:0004055">
    <property type="term" value="F:argininosuccinate synthase activity"/>
    <property type="evidence" value="ECO:0007669"/>
    <property type="project" value="UniProtKB-EC"/>
</dbReference>
<comment type="pathway">
    <text evidence="3">Nitrogen metabolism; urea cycle; (N(omega)-L-arginino)succinate from L-aspartate and L-citrulline: step 1/1.</text>
</comment>
<dbReference type="FunFam" id="3.40.50.620:FF:000019">
    <property type="entry name" value="Argininosuccinate synthase"/>
    <property type="match status" value="1"/>
</dbReference>
<dbReference type="GO" id="GO:0000053">
    <property type="term" value="P:argininosuccinate metabolic process"/>
    <property type="evidence" value="ECO:0007669"/>
    <property type="project" value="TreeGrafter"/>
</dbReference>
<evidence type="ECO:0000256" key="5">
    <source>
        <dbReference type="ARBA" id="ARBA00014810"/>
    </source>
</evidence>
<evidence type="ECO:0000256" key="1">
    <source>
        <dbReference type="ARBA" id="ARBA00004514"/>
    </source>
</evidence>
<keyword evidence="13" id="KW-0067">ATP-binding</keyword>
<dbReference type="PROSITE" id="PS00565">
    <property type="entry name" value="ARGININOSUCCIN_SYN_2"/>
    <property type="match status" value="1"/>
</dbReference>
<dbReference type="Pfam" id="PF00764">
    <property type="entry name" value="Arginosuc_synth"/>
    <property type="match status" value="1"/>
</dbReference>
<dbReference type="GO" id="GO:0006526">
    <property type="term" value="P:L-arginine biosynthetic process"/>
    <property type="evidence" value="ECO:0007669"/>
    <property type="project" value="UniProtKB-UniPathway"/>
</dbReference>
<reference evidence="18 19" key="1">
    <citation type="journal article" date="2011" name="Genome Biol. Evol.">
        <title>Integration of the genetic map and genome assembly of fugu facilitates insights into distinct features of genome evolution in teleosts and mammals.</title>
        <authorList>
            <person name="Kai W."/>
            <person name="Kikuchi K."/>
            <person name="Tohari S."/>
            <person name="Chew A.K."/>
            <person name="Tay A."/>
            <person name="Fujiwara A."/>
            <person name="Hosoya S."/>
            <person name="Suetake H."/>
            <person name="Naruse K."/>
            <person name="Brenner S."/>
            <person name="Suzuki Y."/>
            <person name="Venkatesh B."/>
        </authorList>
    </citation>
    <scope>NUCLEOTIDE SEQUENCE [LARGE SCALE GENOMIC DNA]</scope>
</reference>
<reference evidence="18" key="3">
    <citation type="submission" date="2025-09" db="UniProtKB">
        <authorList>
            <consortium name="Ensembl"/>
        </authorList>
    </citation>
    <scope>IDENTIFICATION</scope>
</reference>
<dbReference type="AlphaFoldDB" id="A0A674P5K0"/>
<dbReference type="FunFam" id="3.90.1260.10:FF:000005">
    <property type="entry name" value="Argininosuccinate synthase 1"/>
    <property type="match status" value="1"/>
</dbReference>
<evidence type="ECO:0000313" key="19">
    <source>
        <dbReference type="Proteomes" id="UP000005226"/>
    </source>
</evidence>
<dbReference type="PROSITE" id="PS00564">
    <property type="entry name" value="ARGININOSUCCIN_SYN_1"/>
    <property type="match status" value="1"/>
</dbReference>
<protein>
    <recommendedName>
        <fullName evidence="5">Argininosuccinate synthase</fullName>
        <ecNumber evidence="4">6.3.4.5</ecNumber>
    </recommendedName>
    <alternativeName>
        <fullName evidence="14">Citrulline--aspartate ligase</fullName>
    </alternativeName>
</protein>
<dbReference type="GeneTree" id="ENSGT00390000004524"/>
<evidence type="ECO:0000256" key="8">
    <source>
        <dbReference type="ARBA" id="ARBA00022553"/>
    </source>
</evidence>
<keyword evidence="12" id="KW-0547">Nucleotide-binding</keyword>
<evidence type="ECO:0000256" key="11">
    <source>
        <dbReference type="ARBA" id="ARBA00022605"/>
    </source>
</evidence>
<dbReference type="Pfam" id="PF20979">
    <property type="entry name" value="Arginosuc_syn_C"/>
    <property type="match status" value="1"/>
</dbReference>
<dbReference type="InterPro" id="IPR024074">
    <property type="entry name" value="AS_cat/multimer_dom_body"/>
</dbReference>
<evidence type="ECO:0000256" key="4">
    <source>
        <dbReference type="ARBA" id="ARBA00012286"/>
    </source>
</evidence>
<dbReference type="PANTHER" id="PTHR11587">
    <property type="entry name" value="ARGININOSUCCINATE SYNTHASE"/>
    <property type="match status" value="1"/>
</dbReference>
<dbReference type="PANTHER" id="PTHR11587:SF2">
    <property type="entry name" value="ARGININOSUCCINATE SYNTHASE"/>
    <property type="match status" value="1"/>
</dbReference>
<dbReference type="HAMAP" id="MF_00005">
    <property type="entry name" value="Arg_succ_synth_type1"/>
    <property type="match status" value="1"/>
</dbReference>
<evidence type="ECO:0000256" key="12">
    <source>
        <dbReference type="ARBA" id="ARBA00022741"/>
    </source>
</evidence>
<evidence type="ECO:0000256" key="15">
    <source>
        <dbReference type="ARBA" id="ARBA00049077"/>
    </source>
</evidence>
<reference evidence="18" key="2">
    <citation type="submission" date="2025-08" db="UniProtKB">
        <authorList>
            <consortium name="Ensembl"/>
        </authorList>
    </citation>
    <scope>IDENTIFICATION</scope>
</reference>
<feature type="domain" description="Arginosuccinate synthase-like N-terminal" evidence="16">
    <location>
        <begin position="6"/>
        <end position="140"/>
    </location>
</feature>
<proteinExistence type="inferred from homology"/>
<feature type="domain" description="Arginosuccinate synthase C-terminal" evidence="17">
    <location>
        <begin position="143"/>
        <end position="363"/>
    </location>
</feature>
<name>A0A674P5K0_TAKRU</name>
<dbReference type="GO" id="GO:0000050">
    <property type="term" value="P:urea cycle"/>
    <property type="evidence" value="ECO:0007669"/>
    <property type="project" value="UniProtKB-UniPathway"/>
</dbReference>
<dbReference type="InterPro" id="IPR048268">
    <property type="entry name" value="Arginosuc_syn_C"/>
</dbReference>
<gene>
    <name evidence="18" type="primary">ass1</name>
</gene>
<evidence type="ECO:0000256" key="7">
    <source>
        <dbReference type="ARBA" id="ARBA00022490"/>
    </source>
</evidence>
<dbReference type="EC" id="6.3.4.5" evidence="4"/>
<dbReference type="Gene3D" id="3.90.1260.10">
    <property type="entry name" value="Argininosuccinate synthetase, chain A, domain 2"/>
    <property type="match status" value="1"/>
</dbReference>
<keyword evidence="10" id="KW-0436">Ligase</keyword>
<comment type="pathway">
    <text evidence="2">Amino-acid biosynthesis; L-arginine biosynthesis; L-arginine from L-ornithine and carbamoyl phosphate: step 2/3.</text>
</comment>
<evidence type="ECO:0000256" key="13">
    <source>
        <dbReference type="ARBA" id="ARBA00022840"/>
    </source>
</evidence>
<evidence type="ECO:0000313" key="18">
    <source>
        <dbReference type="Ensembl" id="ENSTRUP00000081022.1"/>
    </source>
</evidence>
<dbReference type="Gene3D" id="3.40.50.620">
    <property type="entry name" value="HUPs"/>
    <property type="match status" value="2"/>
</dbReference>
<comment type="catalytic activity">
    <reaction evidence="15">
        <text>L-citrulline + L-aspartate + ATP = 2-(N(omega)-L-arginino)succinate + AMP + diphosphate + H(+)</text>
        <dbReference type="Rhea" id="RHEA:10932"/>
        <dbReference type="ChEBI" id="CHEBI:15378"/>
        <dbReference type="ChEBI" id="CHEBI:29991"/>
        <dbReference type="ChEBI" id="CHEBI:30616"/>
        <dbReference type="ChEBI" id="CHEBI:33019"/>
        <dbReference type="ChEBI" id="CHEBI:57472"/>
        <dbReference type="ChEBI" id="CHEBI:57743"/>
        <dbReference type="ChEBI" id="CHEBI:456215"/>
        <dbReference type="EC" id="6.3.4.5"/>
    </reaction>
</comment>
<dbReference type="InterPro" id="IPR048267">
    <property type="entry name" value="Arginosuc_syn_N"/>
</dbReference>
<dbReference type="Gene3D" id="1.20.5.470">
    <property type="entry name" value="Single helix bin"/>
    <property type="match status" value="1"/>
</dbReference>
<dbReference type="InterPro" id="IPR018223">
    <property type="entry name" value="Arginosuc_synth_CS"/>
</dbReference>
<accession>A0A674P5K0</accession>
<dbReference type="UniPathway" id="UPA00158">
    <property type="reaction ID" value="UER00272"/>
</dbReference>
<evidence type="ECO:0000259" key="17">
    <source>
        <dbReference type="Pfam" id="PF20979"/>
    </source>
</evidence>
<dbReference type="CDD" id="cd01999">
    <property type="entry name" value="ASS"/>
    <property type="match status" value="1"/>
</dbReference>
<dbReference type="SUPFAM" id="SSF52402">
    <property type="entry name" value="Adenine nucleotide alpha hydrolases-like"/>
    <property type="match status" value="1"/>
</dbReference>
<keyword evidence="6" id="KW-0835">Urea cycle</keyword>
<dbReference type="Proteomes" id="UP000005226">
    <property type="component" value="Chromosome 6"/>
</dbReference>
<keyword evidence="7" id="KW-0963">Cytoplasm</keyword>
<evidence type="ECO:0000256" key="3">
    <source>
        <dbReference type="ARBA" id="ARBA00005154"/>
    </source>
</evidence>
<keyword evidence="19" id="KW-1185">Reference proteome</keyword>
<keyword evidence="11" id="KW-0028">Amino-acid biosynthesis</keyword>
<evidence type="ECO:0000256" key="2">
    <source>
        <dbReference type="ARBA" id="ARBA00004967"/>
    </source>
</evidence>
<evidence type="ECO:0000256" key="14">
    <source>
        <dbReference type="ARBA" id="ARBA00029916"/>
    </source>
</evidence>
<dbReference type="InterPro" id="IPR014729">
    <property type="entry name" value="Rossmann-like_a/b/a_fold"/>
</dbReference>
<evidence type="ECO:0000256" key="9">
    <source>
        <dbReference type="ARBA" id="ARBA00022571"/>
    </source>
</evidence>
<keyword evidence="9" id="KW-0055">Arginine biosynthesis</keyword>
<dbReference type="GO" id="GO:0005524">
    <property type="term" value="F:ATP binding"/>
    <property type="evidence" value="ECO:0007669"/>
    <property type="project" value="UniProtKB-KW"/>
</dbReference>
<evidence type="ECO:0000256" key="6">
    <source>
        <dbReference type="ARBA" id="ARBA00022436"/>
    </source>
</evidence>
<comment type="subcellular location">
    <subcellularLocation>
        <location evidence="1">Cytoplasm</location>
        <location evidence="1">Cytosol</location>
    </subcellularLocation>
</comment>
<organism evidence="18 19">
    <name type="scientific">Takifugu rubripes</name>
    <name type="common">Japanese pufferfish</name>
    <name type="synonym">Fugu rubripes</name>
    <dbReference type="NCBI Taxonomy" id="31033"/>
    <lineage>
        <taxon>Eukaryota</taxon>
        <taxon>Metazoa</taxon>
        <taxon>Chordata</taxon>
        <taxon>Craniata</taxon>
        <taxon>Vertebrata</taxon>
        <taxon>Euteleostomi</taxon>
        <taxon>Actinopterygii</taxon>
        <taxon>Neopterygii</taxon>
        <taxon>Teleostei</taxon>
        <taxon>Neoteleostei</taxon>
        <taxon>Acanthomorphata</taxon>
        <taxon>Eupercaria</taxon>
        <taxon>Tetraodontiformes</taxon>
        <taxon>Tetradontoidea</taxon>
        <taxon>Tetraodontidae</taxon>
        <taxon>Takifugu</taxon>
    </lineage>
</organism>
<dbReference type="UniPathway" id="UPA00068">
    <property type="reaction ID" value="UER00113"/>
</dbReference>
<dbReference type="SUPFAM" id="SSF69864">
    <property type="entry name" value="Argininosuccinate synthetase, C-terminal domain"/>
    <property type="match status" value="1"/>
</dbReference>
<dbReference type="InterPro" id="IPR001518">
    <property type="entry name" value="Arginosuc_synth"/>
</dbReference>
<keyword evidence="8" id="KW-0597">Phosphoprotein</keyword>
<dbReference type="GO" id="GO:0005829">
    <property type="term" value="C:cytosol"/>
    <property type="evidence" value="ECO:0007669"/>
    <property type="project" value="UniProtKB-SubCell"/>
</dbReference>
<dbReference type="InterPro" id="IPR023434">
    <property type="entry name" value="Arginosuc_synth_type_1_subfam"/>
</dbReference>
<evidence type="ECO:0000256" key="10">
    <source>
        <dbReference type="ARBA" id="ARBA00022598"/>
    </source>
</evidence>